<dbReference type="Proteomes" id="UP000637061">
    <property type="component" value="Unassembled WGS sequence"/>
</dbReference>
<reference evidence="1" key="1">
    <citation type="submission" date="2020-12" db="EMBL/GenBank/DDBJ databases">
        <title>Enhanced detection system for hospital associated transmission using whole genome sequencing surveillance.</title>
        <authorList>
            <person name="Harrison L.H."/>
            <person name="Van Tyne D."/>
            <person name="Marsh J.W."/>
            <person name="Griffith M.P."/>
            <person name="Snyder D.J."/>
            <person name="Cooper V.S."/>
            <person name="Mustapha M."/>
        </authorList>
    </citation>
    <scope>NUCLEOTIDE SEQUENCE</scope>
    <source>
        <strain evidence="1">PSB00042</strain>
    </source>
</reference>
<organism evidence="1 2">
    <name type="scientific">Pseudomonas putida</name>
    <name type="common">Arthrobacter siderocapsulatus</name>
    <dbReference type="NCBI Taxonomy" id="303"/>
    <lineage>
        <taxon>Bacteria</taxon>
        <taxon>Pseudomonadati</taxon>
        <taxon>Pseudomonadota</taxon>
        <taxon>Gammaproteobacteria</taxon>
        <taxon>Pseudomonadales</taxon>
        <taxon>Pseudomonadaceae</taxon>
        <taxon>Pseudomonas</taxon>
    </lineage>
</organism>
<comment type="caution">
    <text evidence="1">The sequence shown here is derived from an EMBL/GenBank/DDBJ whole genome shotgun (WGS) entry which is preliminary data.</text>
</comment>
<evidence type="ECO:0000313" key="1">
    <source>
        <dbReference type="EMBL" id="MBI6882967.1"/>
    </source>
</evidence>
<sequence>MSEPTNTIALDNPFDIENAFSASIQRLNIEGFKVSVGGSTYPIDAVTHQSVFLPKLALRAEELSVMIFGVRLFEGIAYTIKKRSASGFQIQQYGDMDESQRQDPNFLITADIPVADSSNLTFALKSLLLDKAVDECFDIDIENKLLTSKDVPMEMHKAFKVSQEYVDGQCIPLLPADYLMANEIQSLTSEPDLVKALNKARRIADDLSRQAQIRRDKQMTDSMDRGA</sequence>
<evidence type="ECO:0000313" key="2">
    <source>
        <dbReference type="Proteomes" id="UP000637061"/>
    </source>
</evidence>
<dbReference type="AlphaFoldDB" id="A0A8I1JGM7"/>
<accession>A0A8I1JGM7</accession>
<name>A0A8I1JGM7_PSEPU</name>
<dbReference type="RefSeq" id="WP_198746590.1">
    <property type="nucleotide sequence ID" value="NZ_JAEHTE010000002.1"/>
</dbReference>
<protein>
    <submittedName>
        <fullName evidence="1">Uncharacterized protein</fullName>
    </submittedName>
</protein>
<proteinExistence type="predicted"/>
<gene>
    <name evidence="1" type="ORF">JEU22_03495</name>
</gene>
<dbReference type="EMBL" id="JAEHTE010000002">
    <property type="protein sequence ID" value="MBI6882967.1"/>
    <property type="molecule type" value="Genomic_DNA"/>
</dbReference>